<dbReference type="GO" id="GO:0005737">
    <property type="term" value="C:cytoplasm"/>
    <property type="evidence" value="ECO:0007669"/>
    <property type="project" value="TreeGrafter"/>
</dbReference>
<feature type="domain" description="Calcineurin-like phosphoesterase" evidence="1">
    <location>
        <begin position="1"/>
        <end position="133"/>
    </location>
</feature>
<dbReference type="GO" id="GO:0008803">
    <property type="term" value="F:bis(5'-nucleosyl)-tetraphosphatase (symmetrical) activity"/>
    <property type="evidence" value="ECO:0007669"/>
    <property type="project" value="TreeGrafter"/>
</dbReference>
<keyword evidence="2" id="KW-0378">Hydrolase</keyword>
<proteinExistence type="predicted"/>
<dbReference type="KEGG" id="amuc:Pan181_32830"/>
<organism evidence="2 3">
    <name type="scientific">Aeoliella mucimassa</name>
    <dbReference type="NCBI Taxonomy" id="2527972"/>
    <lineage>
        <taxon>Bacteria</taxon>
        <taxon>Pseudomonadati</taxon>
        <taxon>Planctomycetota</taxon>
        <taxon>Planctomycetia</taxon>
        <taxon>Pirellulales</taxon>
        <taxon>Lacipirellulaceae</taxon>
        <taxon>Aeoliella</taxon>
    </lineage>
</organism>
<dbReference type="AlphaFoldDB" id="A0A518AQR4"/>
<dbReference type="RefSeq" id="WP_145247979.1">
    <property type="nucleotide sequence ID" value="NZ_CP036278.1"/>
</dbReference>
<dbReference type="EMBL" id="CP036278">
    <property type="protein sequence ID" value="QDU57069.1"/>
    <property type="molecule type" value="Genomic_DNA"/>
</dbReference>
<dbReference type="Proteomes" id="UP000315750">
    <property type="component" value="Chromosome"/>
</dbReference>
<dbReference type="GO" id="GO:0004722">
    <property type="term" value="F:protein serine/threonine phosphatase activity"/>
    <property type="evidence" value="ECO:0007669"/>
    <property type="project" value="UniProtKB-EC"/>
</dbReference>
<dbReference type="CDD" id="cd00144">
    <property type="entry name" value="MPP_PPP_family"/>
    <property type="match status" value="1"/>
</dbReference>
<dbReference type="PANTHER" id="PTHR42850">
    <property type="entry name" value="METALLOPHOSPHOESTERASE"/>
    <property type="match status" value="1"/>
</dbReference>
<name>A0A518AQR4_9BACT</name>
<reference evidence="2 3" key="1">
    <citation type="submission" date="2019-02" db="EMBL/GenBank/DDBJ databases">
        <title>Deep-cultivation of Planctomycetes and their phenomic and genomic characterization uncovers novel biology.</title>
        <authorList>
            <person name="Wiegand S."/>
            <person name="Jogler M."/>
            <person name="Boedeker C."/>
            <person name="Pinto D."/>
            <person name="Vollmers J."/>
            <person name="Rivas-Marin E."/>
            <person name="Kohn T."/>
            <person name="Peeters S.H."/>
            <person name="Heuer A."/>
            <person name="Rast P."/>
            <person name="Oberbeckmann S."/>
            <person name="Bunk B."/>
            <person name="Jeske O."/>
            <person name="Meyerdierks A."/>
            <person name="Storesund J.E."/>
            <person name="Kallscheuer N."/>
            <person name="Luecker S."/>
            <person name="Lage O.M."/>
            <person name="Pohl T."/>
            <person name="Merkel B.J."/>
            <person name="Hornburger P."/>
            <person name="Mueller R.-W."/>
            <person name="Bruemmer F."/>
            <person name="Labrenz M."/>
            <person name="Spormann A.M."/>
            <person name="Op den Camp H."/>
            <person name="Overmann J."/>
            <person name="Amann R."/>
            <person name="Jetten M.S.M."/>
            <person name="Mascher T."/>
            <person name="Medema M.H."/>
            <person name="Devos D.P."/>
            <person name="Kaster A.-K."/>
            <person name="Ovreas L."/>
            <person name="Rohde M."/>
            <person name="Galperin M.Y."/>
            <person name="Jogler C."/>
        </authorList>
    </citation>
    <scope>NUCLEOTIDE SEQUENCE [LARGE SCALE GENOMIC DNA]</scope>
    <source>
        <strain evidence="2 3">Pan181</strain>
    </source>
</reference>
<dbReference type="InterPro" id="IPR004843">
    <property type="entry name" value="Calcineurin-like_PHP"/>
</dbReference>
<dbReference type="PANTHER" id="PTHR42850:SF4">
    <property type="entry name" value="ZINC-DEPENDENT ENDOPOLYPHOSPHATASE"/>
    <property type="match status" value="1"/>
</dbReference>
<protein>
    <submittedName>
        <fullName evidence="2">Serine/threonine-protein phosphatase 1</fullName>
        <ecNumber evidence="2">3.1.3.16</ecNumber>
    </submittedName>
</protein>
<dbReference type="SUPFAM" id="SSF56300">
    <property type="entry name" value="Metallo-dependent phosphatases"/>
    <property type="match status" value="1"/>
</dbReference>
<evidence type="ECO:0000313" key="3">
    <source>
        <dbReference type="Proteomes" id="UP000315750"/>
    </source>
</evidence>
<dbReference type="OrthoDB" id="384253at2"/>
<gene>
    <name evidence="2" type="primary">pphA</name>
    <name evidence="2" type="ORF">Pan181_32830</name>
</gene>
<dbReference type="Pfam" id="PF00149">
    <property type="entry name" value="Metallophos"/>
    <property type="match status" value="1"/>
</dbReference>
<dbReference type="Gene3D" id="3.60.21.10">
    <property type="match status" value="1"/>
</dbReference>
<sequence>MRTLAVGDIHGCYQALTTLESFAQFETTDRIVTLGDYIDRGPDSRLVIDWLIEYDQRGQLVPLRGNHELILFAARTSPVHFRDWLVCGGDTVLTSYGIETLDDLPEEHWQFLSTRLRAYYELPTHFFVHATAYHDRPLAEQPDYMLYWERFDAPEPHQSGRTMVCGHTAQRSGVPLDVGHAVCIDTCAYGGGWLTCLDIASGWCWQANEAGKTRSFWLADGPH</sequence>
<accession>A0A518AQR4</accession>
<dbReference type="EC" id="3.1.3.16" evidence="2"/>
<evidence type="ECO:0000313" key="2">
    <source>
        <dbReference type="EMBL" id="QDU57069.1"/>
    </source>
</evidence>
<dbReference type="InterPro" id="IPR050126">
    <property type="entry name" value="Ap4A_hydrolase"/>
</dbReference>
<evidence type="ECO:0000259" key="1">
    <source>
        <dbReference type="Pfam" id="PF00149"/>
    </source>
</evidence>
<dbReference type="GO" id="GO:0110154">
    <property type="term" value="P:RNA decapping"/>
    <property type="evidence" value="ECO:0007669"/>
    <property type="project" value="TreeGrafter"/>
</dbReference>
<dbReference type="InterPro" id="IPR029052">
    <property type="entry name" value="Metallo-depent_PP-like"/>
</dbReference>
<keyword evidence="3" id="KW-1185">Reference proteome</keyword>